<sequence length="338" mass="38005">MGAGASTMKRMILTSSSGVGLTYADRADMVVPLIFRFVSGPLPTSHHLDNYLKGGSFRGEPDVRWSDLVVQSPQTGRAHRELGLVWFCETCGVELIELWFDPSPNNQLQLVWILDYLRAEPYMVERLRLRLVDFDLLGADVAGLRERTVRALDVTERDFEVARMAWEAYRAPTPELCLGLLSRDFPRLPFLKPAMEELLAELPSPITGLGATEARLLELIARGHNRTRELFQPGGLLETRVYDQWELGPLLEGLASGPMPAVAGLDPKLATLAPHDARGRNAAFRRSRLLLTEFGKAVLAGREDFRSHNPIRRWWGGTLLTNERLWRWDGQSRSLVAP</sequence>
<dbReference type="OrthoDB" id="127805at2"/>
<dbReference type="KEGG" id="bja:bll5754"/>
<keyword evidence="2" id="KW-1185">Reference proteome</keyword>
<organism evidence="1 2">
    <name type="scientific">Bradyrhizobium diazoefficiens (strain JCM 10833 / BCRC 13528 / IAM 13628 / NBRC 14792 / USDA 110)</name>
    <dbReference type="NCBI Taxonomy" id="224911"/>
    <lineage>
        <taxon>Bacteria</taxon>
        <taxon>Pseudomonadati</taxon>
        <taxon>Pseudomonadota</taxon>
        <taxon>Alphaproteobacteria</taxon>
        <taxon>Hyphomicrobiales</taxon>
        <taxon>Nitrobacteraceae</taxon>
        <taxon>Bradyrhizobium</taxon>
    </lineage>
</organism>
<accession>Q89I85</accession>
<dbReference type="EMBL" id="BA000040">
    <property type="protein sequence ID" value="BAC51019.1"/>
    <property type="molecule type" value="Genomic_DNA"/>
</dbReference>
<dbReference type="HOGENOM" id="CLU_057511_0_0_5"/>
<gene>
    <name evidence="1" type="ordered locus">bll5754</name>
</gene>
<evidence type="ECO:0000313" key="1">
    <source>
        <dbReference type="EMBL" id="BAC51019.1"/>
    </source>
</evidence>
<dbReference type="InParanoid" id="Q89I85"/>
<evidence type="ECO:0000313" key="2">
    <source>
        <dbReference type="Proteomes" id="UP000002526"/>
    </source>
</evidence>
<dbReference type="Proteomes" id="UP000002526">
    <property type="component" value="Chromosome"/>
</dbReference>
<dbReference type="EnsemblBacteria" id="BAC51019">
    <property type="protein sequence ID" value="BAC51019"/>
    <property type="gene ID" value="BAC51019"/>
</dbReference>
<proteinExistence type="predicted"/>
<dbReference type="eggNOG" id="ENOG502Z84S">
    <property type="taxonomic scope" value="Bacteria"/>
</dbReference>
<name>Q89I85_BRADU</name>
<dbReference type="PATRIC" id="fig|224911.5.peg.5869"/>
<dbReference type="STRING" id="224911.AAV28_26280"/>
<dbReference type="AlphaFoldDB" id="Q89I85"/>
<protein>
    <submittedName>
        <fullName evidence="1">Bll5754 protein</fullName>
    </submittedName>
</protein>
<reference evidence="2" key="1">
    <citation type="journal article" date="2002" name="DNA Res.">
        <title>Complete genomic sequence of nitrogen-fixing symbiotic bacterium Bradyrhizobium japonicum USDA110.</title>
        <authorList>
            <person name="Kaneko T."/>
            <person name="Nakamura Y."/>
            <person name="Sato S."/>
            <person name="Minamisawa K."/>
            <person name="Uchiumi T."/>
            <person name="Sasamoto S."/>
            <person name="Watanabe A."/>
            <person name="Idesawa K."/>
            <person name="Iriguchi M."/>
            <person name="Kawashima K."/>
            <person name="Kohara M."/>
            <person name="Matsumoto M."/>
            <person name="Shimpo S."/>
            <person name="Tsuruoka H."/>
            <person name="Wada T."/>
            <person name="Yamada M."/>
            <person name="Tabata S."/>
        </authorList>
    </citation>
    <scope>NUCLEOTIDE SEQUENCE [LARGE SCALE GENOMIC DNA]</scope>
    <source>
        <strain evidence="2">JCM 10833 / BCRC 13528 / IAM 13628 / NBRC 14792 / USDA 110</strain>
    </source>
</reference>